<evidence type="ECO:0000313" key="3">
    <source>
        <dbReference type="Proteomes" id="UP000243950"/>
    </source>
</evidence>
<dbReference type="EMBL" id="FOMO01000007">
    <property type="protein sequence ID" value="SFE02253.1"/>
    <property type="molecule type" value="Genomic_DNA"/>
</dbReference>
<gene>
    <name evidence="2" type="ORF">SAMN05216372_10730</name>
</gene>
<keyword evidence="3" id="KW-1185">Reference proteome</keyword>
<dbReference type="AlphaFoldDB" id="A0A1I1X975"/>
<name>A0A1I1X975_PSEOC</name>
<protein>
    <submittedName>
        <fullName evidence="2">Uncharacterized protein</fullName>
    </submittedName>
</protein>
<accession>A0A1I1X975</accession>
<organism evidence="2 3">
    <name type="scientific">Pseudomonas straminea</name>
    <dbReference type="NCBI Taxonomy" id="47882"/>
    <lineage>
        <taxon>Bacteria</taxon>
        <taxon>Pseudomonadati</taxon>
        <taxon>Pseudomonadota</taxon>
        <taxon>Gammaproteobacteria</taxon>
        <taxon>Pseudomonadales</taxon>
        <taxon>Pseudomonadaceae</taxon>
        <taxon>Phytopseudomonas</taxon>
    </lineage>
</organism>
<reference evidence="3" key="1">
    <citation type="submission" date="2016-10" db="EMBL/GenBank/DDBJ databases">
        <authorList>
            <person name="Varghese N."/>
            <person name="Submissions S."/>
        </authorList>
    </citation>
    <scope>NUCLEOTIDE SEQUENCE [LARGE SCALE GENOMIC DNA]</scope>
    <source>
        <strain evidence="3">JCM 2783</strain>
    </source>
</reference>
<dbReference type="RefSeq" id="WP_093505630.1">
    <property type="nucleotide sequence ID" value="NZ_BSSG01000007.1"/>
</dbReference>
<feature type="region of interest" description="Disordered" evidence="1">
    <location>
        <begin position="125"/>
        <end position="155"/>
    </location>
</feature>
<proteinExistence type="predicted"/>
<evidence type="ECO:0000313" key="2">
    <source>
        <dbReference type="EMBL" id="SFE02253.1"/>
    </source>
</evidence>
<sequence>MKASASKPKSPRSDFARSAIAVAVGAALAYGGMQLFARLYPAPEQPTTIKLAPAPVSAPASASSPATPAAAPIEPVAPGEDPWWRGDAAFWQEQARLNSAAVAPQYRELQFAWSERMAALAKQRAAQDIGKRDPATMQAKDAQTTELHVQPRSKP</sequence>
<feature type="compositionally biased region" description="Low complexity" evidence="1">
    <location>
        <begin position="53"/>
        <end position="78"/>
    </location>
</feature>
<feature type="region of interest" description="Disordered" evidence="1">
    <location>
        <begin position="53"/>
        <end position="80"/>
    </location>
</feature>
<evidence type="ECO:0000256" key="1">
    <source>
        <dbReference type="SAM" id="MobiDB-lite"/>
    </source>
</evidence>
<dbReference type="Proteomes" id="UP000243950">
    <property type="component" value="Unassembled WGS sequence"/>
</dbReference>